<reference evidence="2" key="1">
    <citation type="submission" date="2024-06" db="EMBL/GenBank/DDBJ databases">
        <title>Multi-omics analyses provide insights into the biosynthesis of the anticancer antibiotic pleurotin in Hohenbuehelia grisea.</title>
        <authorList>
            <person name="Weaver J.A."/>
            <person name="Alberti F."/>
        </authorList>
    </citation>
    <scope>NUCLEOTIDE SEQUENCE [LARGE SCALE GENOMIC DNA]</scope>
    <source>
        <strain evidence="2">T-177</strain>
    </source>
</reference>
<accession>A0ABR3J924</accession>
<dbReference type="Proteomes" id="UP001556367">
    <property type="component" value="Unassembled WGS sequence"/>
</dbReference>
<proteinExistence type="predicted"/>
<dbReference type="EMBL" id="JASNQZ010000011">
    <property type="protein sequence ID" value="KAL0951791.1"/>
    <property type="molecule type" value="Genomic_DNA"/>
</dbReference>
<sequence>MRPALLAIGGSGALAASHTHGHTYPRPLPPSLVAKSARMAIVGSSIVAITRSARSMSIGGGRLSAVHISSPRRIDGILCATSMLHLPSSRVLLSQMSIPHLSGVSPAWDVYTDDRNLAYQHEDVFVEGRGVVLGVFWTFLQLVSSESADINAQWRRGREFCLRFFHVRILEISDGALNA</sequence>
<evidence type="ECO:0000313" key="1">
    <source>
        <dbReference type="EMBL" id="KAL0951791.1"/>
    </source>
</evidence>
<name>A0ABR3J924_9AGAR</name>
<gene>
    <name evidence="1" type="ORF">HGRIS_008459</name>
</gene>
<protein>
    <submittedName>
        <fullName evidence="1">Uncharacterized protein</fullName>
    </submittedName>
</protein>
<keyword evidence="2" id="KW-1185">Reference proteome</keyword>
<evidence type="ECO:0000313" key="2">
    <source>
        <dbReference type="Proteomes" id="UP001556367"/>
    </source>
</evidence>
<organism evidence="1 2">
    <name type="scientific">Hohenbuehelia grisea</name>
    <dbReference type="NCBI Taxonomy" id="104357"/>
    <lineage>
        <taxon>Eukaryota</taxon>
        <taxon>Fungi</taxon>
        <taxon>Dikarya</taxon>
        <taxon>Basidiomycota</taxon>
        <taxon>Agaricomycotina</taxon>
        <taxon>Agaricomycetes</taxon>
        <taxon>Agaricomycetidae</taxon>
        <taxon>Agaricales</taxon>
        <taxon>Pleurotineae</taxon>
        <taxon>Pleurotaceae</taxon>
        <taxon>Hohenbuehelia</taxon>
    </lineage>
</organism>
<comment type="caution">
    <text evidence="1">The sequence shown here is derived from an EMBL/GenBank/DDBJ whole genome shotgun (WGS) entry which is preliminary data.</text>
</comment>